<reference evidence="15 16" key="1">
    <citation type="submission" date="2024-02" db="EMBL/GenBank/DDBJ databases">
        <authorList>
            <person name="Daric V."/>
            <person name="Darras S."/>
        </authorList>
    </citation>
    <scope>NUCLEOTIDE SEQUENCE [LARGE SCALE GENOMIC DNA]</scope>
</reference>
<evidence type="ECO:0000259" key="14">
    <source>
        <dbReference type="PROSITE" id="PS50011"/>
    </source>
</evidence>
<dbReference type="CDD" id="cd00173">
    <property type="entry name" value="SH2"/>
    <property type="match status" value="1"/>
</dbReference>
<protein>
    <recommendedName>
        <fullName evidence="11">Tyrosine-protein kinase</fullName>
        <ecNumber evidence="11">2.7.10.2</ecNumber>
    </recommendedName>
</protein>
<dbReference type="SUPFAM" id="SSF50044">
    <property type="entry name" value="SH3-domain"/>
    <property type="match status" value="1"/>
</dbReference>
<dbReference type="InterPro" id="IPR050198">
    <property type="entry name" value="Non-receptor_tyrosine_kinases"/>
</dbReference>
<dbReference type="InterPro" id="IPR011009">
    <property type="entry name" value="Kinase-like_dom_sf"/>
</dbReference>
<evidence type="ECO:0000313" key="15">
    <source>
        <dbReference type="EMBL" id="CAK8681893.1"/>
    </source>
</evidence>
<dbReference type="PROSITE" id="PS00107">
    <property type="entry name" value="PROTEIN_KINASE_ATP"/>
    <property type="match status" value="1"/>
</dbReference>
<dbReference type="InterPro" id="IPR000719">
    <property type="entry name" value="Prot_kinase_dom"/>
</dbReference>
<dbReference type="PANTHER" id="PTHR24418">
    <property type="entry name" value="TYROSINE-PROTEIN KINASE"/>
    <property type="match status" value="1"/>
</dbReference>
<keyword evidence="6 11" id="KW-0829">Tyrosine-protein kinase</keyword>
<evidence type="ECO:0000256" key="3">
    <source>
        <dbReference type="ARBA" id="ARBA00022741"/>
    </source>
</evidence>
<dbReference type="SMART" id="SM00326">
    <property type="entry name" value="SH3"/>
    <property type="match status" value="1"/>
</dbReference>
<accession>A0ABP0FQJ2</accession>
<evidence type="ECO:0000256" key="2">
    <source>
        <dbReference type="ARBA" id="ARBA00022679"/>
    </source>
</evidence>
<keyword evidence="4 11" id="KW-0418">Kinase</keyword>
<evidence type="ECO:0000256" key="7">
    <source>
        <dbReference type="ARBA" id="ARBA00051245"/>
    </source>
</evidence>
<gene>
    <name evidence="15" type="ORF">CVLEPA_LOCUS12127</name>
</gene>
<dbReference type="Pfam" id="PF07714">
    <property type="entry name" value="PK_Tyr_Ser-Thr"/>
    <property type="match status" value="1"/>
</dbReference>
<feature type="domain" description="SH3" evidence="13">
    <location>
        <begin position="82"/>
        <end position="146"/>
    </location>
</feature>
<name>A0ABP0FQJ2_CLALP</name>
<evidence type="ECO:0000256" key="4">
    <source>
        <dbReference type="ARBA" id="ARBA00022777"/>
    </source>
</evidence>
<keyword evidence="2 11" id="KW-0808">Transferase</keyword>
<dbReference type="EMBL" id="CAWYQH010000090">
    <property type="protein sequence ID" value="CAK8681893.1"/>
    <property type="molecule type" value="Genomic_DNA"/>
</dbReference>
<dbReference type="Gene3D" id="2.30.30.40">
    <property type="entry name" value="SH3 Domains"/>
    <property type="match status" value="1"/>
</dbReference>
<evidence type="ECO:0000256" key="1">
    <source>
        <dbReference type="ARBA" id="ARBA00022443"/>
    </source>
</evidence>
<dbReference type="InterPro" id="IPR001452">
    <property type="entry name" value="SH3_domain"/>
</dbReference>
<dbReference type="SMART" id="SM00252">
    <property type="entry name" value="SH2"/>
    <property type="match status" value="1"/>
</dbReference>
<dbReference type="InterPro" id="IPR036028">
    <property type="entry name" value="SH3-like_dom_sf"/>
</dbReference>
<evidence type="ECO:0000259" key="12">
    <source>
        <dbReference type="PROSITE" id="PS50001"/>
    </source>
</evidence>
<sequence>MGICRSCLRFCRDCLSSVLDEEDEEQQEERDIHEEQGSVGVGHLQNNYENYVNPSFSRDEQNYAIANSLSDQDDEYVEVQPQNDNIYVALLDYSTGQAGHLSFSKGEKFQIIKEFPNDLCQVRNIGPGPSGRVGLLSKSHLAKDESFNDNPWYHGNISKTDVQRLLLSPSSLNGSFLVRNSETRHDQFVLAVRETSSTPELKYYPIHEVNSEYFLSSSDRRFKTLSTFVQYYQTADQRDLPTRLTSPITKYEQIPAQRPFQIVHRKWEIDRKHLRMGNEIGSGQFGIVYRAKWKGNQDVAVKTLKTDLMDKSEFLKEAEAMKDLSHPKLVMLYGVCTSTQPFYIITEFMCNGNLKTFLSSGKGKNLDTTSLIQLAVQVADGMSYLESKNYVHRDLAARNVLVDEENNCKIADFGLSRLTQDDRYLPRNANVEIKLPVKWTAPEAYFQELFTSKSDVWSFGILLSEIIGKGERPFPDKDGRNLQEELRRGYRMPQPGHCPDDLYVIMVMCWMADPEERPRFGDLQRSLDSLHYEGRLREIYAEDDSG</sequence>
<keyword evidence="16" id="KW-1185">Reference proteome</keyword>
<dbReference type="InterPro" id="IPR020635">
    <property type="entry name" value="Tyr_kinase_cat_dom"/>
</dbReference>
<dbReference type="InterPro" id="IPR000980">
    <property type="entry name" value="SH2"/>
</dbReference>
<proteinExistence type="inferred from homology"/>
<dbReference type="InterPro" id="IPR036860">
    <property type="entry name" value="SH2_dom_sf"/>
</dbReference>
<feature type="domain" description="SH2" evidence="12">
    <location>
        <begin position="152"/>
        <end position="248"/>
    </location>
</feature>
<evidence type="ECO:0000256" key="10">
    <source>
        <dbReference type="PROSITE-ProRule" id="PRU10141"/>
    </source>
</evidence>
<dbReference type="PRINTS" id="PR00109">
    <property type="entry name" value="TYRKINASE"/>
</dbReference>
<dbReference type="InterPro" id="IPR008266">
    <property type="entry name" value="Tyr_kinase_AS"/>
</dbReference>
<evidence type="ECO:0000256" key="6">
    <source>
        <dbReference type="ARBA" id="ARBA00023137"/>
    </source>
</evidence>
<evidence type="ECO:0000256" key="8">
    <source>
        <dbReference type="PROSITE-ProRule" id="PRU00191"/>
    </source>
</evidence>
<dbReference type="Pfam" id="PF00017">
    <property type="entry name" value="SH2"/>
    <property type="match status" value="1"/>
</dbReference>
<comment type="catalytic activity">
    <reaction evidence="7 11">
        <text>L-tyrosyl-[protein] + ATP = O-phospho-L-tyrosyl-[protein] + ADP + H(+)</text>
        <dbReference type="Rhea" id="RHEA:10596"/>
        <dbReference type="Rhea" id="RHEA-COMP:10136"/>
        <dbReference type="Rhea" id="RHEA-COMP:20101"/>
        <dbReference type="ChEBI" id="CHEBI:15378"/>
        <dbReference type="ChEBI" id="CHEBI:30616"/>
        <dbReference type="ChEBI" id="CHEBI:46858"/>
        <dbReference type="ChEBI" id="CHEBI:61978"/>
        <dbReference type="ChEBI" id="CHEBI:456216"/>
        <dbReference type="EC" id="2.7.10.2"/>
    </reaction>
</comment>
<dbReference type="EC" id="2.7.10.2" evidence="11"/>
<dbReference type="Gene3D" id="1.10.510.10">
    <property type="entry name" value="Transferase(Phosphotransferase) domain 1"/>
    <property type="match status" value="1"/>
</dbReference>
<evidence type="ECO:0000259" key="13">
    <source>
        <dbReference type="PROSITE" id="PS50002"/>
    </source>
</evidence>
<dbReference type="SUPFAM" id="SSF56112">
    <property type="entry name" value="Protein kinase-like (PK-like)"/>
    <property type="match status" value="1"/>
</dbReference>
<keyword evidence="3 10" id="KW-0547">Nucleotide-binding</keyword>
<dbReference type="PROSITE" id="PS50002">
    <property type="entry name" value="SH3"/>
    <property type="match status" value="1"/>
</dbReference>
<dbReference type="PROSITE" id="PS50011">
    <property type="entry name" value="PROTEIN_KINASE_DOM"/>
    <property type="match status" value="1"/>
</dbReference>
<dbReference type="SUPFAM" id="SSF55550">
    <property type="entry name" value="SH2 domain"/>
    <property type="match status" value="1"/>
</dbReference>
<evidence type="ECO:0000256" key="5">
    <source>
        <dbReference type="ARBA" id="ARBA00022840"/>
    </source>
</evidence>
<comment type="similarity">
    <text evidence="11">Belongs to the protein kinase superfamily. Tyr protein kinase family.</text>
</comment>
<keyword evidence="5 10" id="KW-0067">ATP-binding</keyword>
<dbReference type="PRINTS" id="PR00401">
    <property type="entry name" value="SH2DOMAIN"/>
</dbReference>
<dbReference type="PROSITE" id="PS00109">
    <property type="entry name" value="PROTEIN_KINASE_TYR"/>
    <property type="match status" value="1"/>
</dbReference>
<feature type="binding site" evidence="10">
    <location>
        <position position="302"/>
    </location>
    <ligand>
        <name>ATP</name>
        <dbReference type="ChEBI" id="CHEBI:30616"/>
    </ligand>
</feature>
<dbReference type="InterPro" id="IPR017441">
    <property type="entry name" value="Protein_kinase_ATP_BS"/>
</dbReference>
<dbReference type="InterPro" id="IPR001245">
    <property type="entry name" value="Ser-Thr/Tyr_kinase_cat_dom"/>
</dbReference>
<evidence type="ECO:0000256" key="9">
    <source>
        <dbReference type="PROSITE-ProRule" id="PRU00192"/>
    </source>
</evidence>
<dbReference type="SMART" id="SM00219">
    <property type="entry name" value="TyrKc"/>
    <property type="match status" value="1"/>
</dbReference>
<dbReference type="Gene3D" id="3.30.505.10">
    <property type="entry name" value="SH2 domain"/>
    <property type="match status" value="1"/>
</dbReference>
<organism evidence="15 16">
    <name type="scientific">Clavelina lepadiformis</name>
    <name type="common">Light-bulb sea squirt</name>
    <name type="synonym">Ascidia lepadiformis</name>
    <dbReference type="NCBI Taxonomy" id="159417"/>
    <lineage>
        <taxon>Eukaryota</taxon>
        <taxon>Metazoa</taxon>
        <taxon>Chordata</taxon>
        <taxon>Tunicata</taxon>
        <taxon>Ascidiacea</taxon>
        <taxon>Aplousobranchia</taxon>
        <taxon>Clavelinidae</taxon>
        <taxon>Clavelina</taxon>
    </lineage>
</organism>
<comment type="caution">
    <text evidence="15">The sequence shown here is derived from an EMBL/GenBank/DDBJ whole genome shotgun (WGS) entry which is preliminary data.</text>
</comment>
<keyword evidence="8" id="KW-0727">SH2 domain</keyword>
<feature type="domain" description="Protein kinase" evidence="14">
    <location>
        <begin position="274"/>
        <end position="530"/>
    </location>
</feature>
<keyword evidence="1 9" id="KW-0728">SH3 domain</keyword>
<evidence type="ECO:0000256" key="11">
    <source>
        <dbReference type="RuleBase" id="RU362096"/>
    </source>
</evidence>
<evidence type="ECO:0000313" key="16">
    <source>
        <dbReference type="Proteomes" id="UP001642483"/>
    </source>
</evidence>
<dbReference type="PROSITE" id="PS50001">
    <property type="entry name" value="SH2"/>
    <property type="match status" value="1"/>
</dbReference>
<dbReference type="Proteomes" id="UP001642483">
    <property type="component" value="Unassembled WGS sequence"/>
</dbReference>